<protein>
    <recommendedName>
        <fullName evidence="7">UvrD-like helicase ATP-binding domain-containing protein</fullName>
    </recommendedName>
</protein>
<dbReference type="PANTHER" id="PTHR21529">
    <property type="entry name" value="MAMMARY TURMOR VIRUS RECEPTOR HOMOLOG 1, 2 MTVR1, 2"/>
    <property type="match status" value="1"/>
</dbReference>
<sequence>SLYDASLLRDEVAVEIAIGDLESNLAKTTSVDGIIEDLMADPCLLEFALANVSDTAARYLTRGILDALPTEMKLFSTSLGCRVLQRLCLFLAFFSYPSSFDKPADIDEEHRSIQRAKRGLHILAQHSFEKTESAVKGSSSKKKKAKQRQPPSPPRPAIDSKVFDDLGIAIPSDQNEALAHYLRVLRYPQLREAITQTYVVKSKVSDASLSDASASQTDLSQADRSARVDATTEETAQAYPFVQPIKAALYFDSAEGFGDWRILISTAANTDLRKMRKKSSALFKITLKKIKELSLGHFSPDNQKALTENGAIPIYEAKMTGDSRLVYQIDCVPEFETNVSLRVIRVFGIYTHAQLNRQPWDSISNQLGRKGRQYRSRCVPALVGGQAGVALPQSWPAQAEADPTASSEDSTTSSEALSLPDLRKDDLDKVASTGLDRLEKYVTFSQALLNSLLADEDVQHVFDVSIQEKDIIEYPRSCYVLGRSGTGKTTTMLFKMLGIERSWQACEGVLAKPRQIFVTQSRVLAEKVQEYFAKLHESLLVADKSPQELKSLKAQREVKRDLLQALVDQDEEVQFRGDLPRCFSELTDEHFPMFVTYDQLCRLLEADFPPSESSSASQKLLGLALTDTSADVVNDVLSNDYMQQRRDSFVTYKVFLKLYWTHFPQALAKNIDPALVFAEIMGVIKGSEQSLTSEHGFLDRDSYLNLSYRTQATFANQRDVVYDLFLAYLKQKRIRGEWDAADRTHHIVKMIRTRRVPGKQLDFLYVDEAQDNLLIDALVLRSMCRNADTGLFWAGDTAQTISIGSAFRFNDLKAFLYRIEVRRDLSRPRHTVLTWTQLSNDSCANSGSQPRTFQLAINYRSHAGIVNCAHSIIELITMFWPYSIDHLAPERGVIEGGKPVFLSGWDEDAVRYEQFLFGDSSGHLEFGAQQCILVRDDAARQRLRAQVGDIGLILTIYECKGLEYNDVLLYNFFADSTVELSQWRVILNALAVDETAALRAPRFDDSRYNGVCRDLKFLYVAITRARKNLWIADTSEKCEPMRHFLGAKGLIQVCTPASSVPQLATSSTPEEWAETARTLFNNRQYLQAMHCYGRAKLFRDHAVSEAYYLREQARTTQTDSHGDDAARIVAFRKAAEAFRKSGSEADSAREKRAYFRISAECFQRSNDLFRAAQAYKDAEEYDKSASLYRQDGSFDDALDIIERYRDSMDQRVVTSITDVSCLVYLRNRNIKQARSLFPSDAAALEYMSNRGLDIARAMLLEQLGRLSDAAQVHLEEGRTAKAISLLLKDLGSTDAAARASRCLLDGLGRRLSFGVSPASDASKADAILQDLCGILNSPELEIAKLDDRTRDELLMFRAIVANDASELLKLGEHFHMWHKDIASSLRCLDHAFMAIPKLRVASLREIAETLRHFNVYVALLHRYASAADLCEDEGIQRLFAFKMATDDFFLIPNDTFLFARCAHRLSQGSRQSDEGALVLRTELDRLLRHALQERLYTKIREENEECHMTRALQVCLPYFTTGRCLRAECHKDHVAAEGYDVESYNLRIRVHLQQILIYNSAHAVESRSEQAKQHRAWLRQLHEALNPPLFKMGTVYSLRPLMIPEYNSAIHIVKKWILDWLYDLRSFGNRGDLISTFLTALMRTISLGLTFNSSALQHHLIQVPSVAAGSGPNKLLRSKADTQVYIVHDLTRYVYNAQPSSLASGINFINHVLMNRLFIDVTVLCELLDNLCALIVVASRLQTSDTLHDITMPRSWLQRALLDIHQMKDKFLSRGFLEMYMAPMAGLLEQIYTSDAGHLLYGGGDLSSLGWHVKNVFLSRLCRNLCVLGYNSRFPWLRIDIHRTITSLQRPGRDFNRVYQYYVTAPNWNSLARELCAHSTSGSNFDEMVQLYHASTGQPRAPPPWNMRRVVYRDVREIAGLLTSGAAAVPKTLNLRSDATPFIPIQVHTPAQAEDSPAAALEPDDGRDDKQEEVDEEEDAETADAAVDDNDDTLAFDGQDPAAVQLAQEKLDAARVLADAYLRARRKKSTASTSPAVTIHLRFANAYRAACHWDETMERSQKCYHVRVLVDLPHGMAFLELARNHLHETKSRLKKRHRTVNHLELEKVGTEMTQCIEQFDEAIRLIKALQPGAGMHERRDMEELKARVREVERFAESLPPRVTTEWDFYLKTAVDGILKPRPRPAKKPKPELNMADDDMMDYD</sequence>
<feature type="binding site" evidence="5">
    <location>
        <begin position="482"/>
        <end position="489"/>
    </location>
    <ligand>
        <name>ATP</name>
        <dbReference type="ChEBI" id="CHEBI:30616"/>
    </ligand>
</feature>
<reference evidence="8 9" key="1">
    <citation type="journal article" date="2021" name="Environ. Microbiol.">
        <title>Gene family expansions and transcriptome signatures uncover fungal adaptations to wood decay.</title>
        <authorList>
            <person name="Hage H."/>
            <person name="Miyauchi S."/>
            <person name="Viragh M."/>
            <person name="Drula E."/>
            <person name="Min B."/>
            <person name="Chaduli D."/>
            <person name="Navarro D."/>
            <person name="Favel A."/>
            <person name="Norest M."/>
            <person name="Lesage-Meessen L."/>
            <person name="Balint B."/>
            <person name="Merenyi Z."/>
            <person name="de Eugenio L."/>
            <person name="Morin E."/>
            <person name="Martinez A.T."/>
            <person name="Baldrian P."/>
            <person name="Stursova M."/>
            <person name="Martinez M.J."/>
            <person name="Novotny C."/>
            <person name="Magnuson J.K."/>
            <person name="Spatafora J.W."/>
            <person name="Maurice S."/>
            <person name="Pangilinan J."/>
            <person name="Andreopoulos W."/>
            <person name="LaButti K."/>
            <person name="Hundley H."/>
            <person name="Na H."/>
            <person name="Kuo A."/>
            <person name="Barry K."/>
            <person name="Lipzen A."/>
            <person name="Henrissat B."/>
            <person name="Riley R."/>
            <person name="Ahrendt S."/>
            <person name="Nagy L.G."/>
            <person name="Grigoriev I.V."/>
            <person name="Martin F."/>
            <person name="Rosso M.N."/>
        </authorList>
    </citation>
    <scope>NUCLEOTIDE SEQUENCE [LARGE SCALE GENOMIC DNA]</scope>
    <source>
        <strain evidence="8 9">CIRM-BRFM 1785</strain>
    </source>
</reference>
<keyword evidence="1 5" id="KW-0547">Nucleotide-binding</keyword>
<feature type="non-terminal residue" evidence="8">
    <location>
        <position position="1"/>
    </location>
</feature>
<feature type="non-terminal residue" evidence="8">
    <location>
        <position position="2203"/>
    </location>
</feature>
<keyword evidence="3 5" id="KW-0347">Helicase</keyword>
<evidence type="ECO:0000256" key="1">
    <source>
        <dbReference type="ARBA" id="ARBA00022741"/>
    </source>
</evidence>
<evidence type="ECO:0000256" key="2">
    <source>
        <dbReference type="ARBA" id="ARBA00022801"/>
    </source>
</evidence>
<evidence type="ECO:0000256" key="3">
    <source>
        <dbReference type="ARBA" id="ARBA00022806"/>
    </source>
</evidence>
<accession>A0ABQ8KG67</accession>
<comment type="caution">
    <text evidence="8">The sequence shown here is derived from an EMBL/GenBank/DDBJ whole genome shotgun (WGS) entry which is preliminary data.</text>
</comment>
<dbReference type="InterPro" id="IPR027417">
    <property type="entry name" value="P-loop_NTPase"/>
</dbReference>
<name>A0ABQ8KG67_9APHY</name>
<dbReference type="InterPro" id="IPR039904">
    <property type="entry name" value="TRANK1"/>
</dbReference>
<keyword evidence="4 5" id="KW-0067">ATP-binding</keyword>
<feature type="region of interest" description="Disordered" evidence="6">
    <location>
        <begin position="2179"/>
        <end position="2203"/>
    </location>
</feature>
<dbReference type="InterPro" id="IPR014016">
    <property type="entry name" value="UvrD-like_ATP-bd"/>
</dbReference>
<evidence type="ECO:0000256" key="6">
    <source>
        <dbReference type="SAM" id="MobiDB-lite"/>
    </source>
</evidence>
<dbReference type="SUPFAM" id="SSF52540">
    <property type="entry name" value="P-loop containing nucleoside triphosphate hydrolases"/>
    <property type="match status" value="1"/>
</dbReference>
<evidence type="ECO:0000256" key="5">
    <source>
        <dbReference type="PROSITE-ProRule" id="PRU00560"/>
    </source>
</evidence>
<keyword evidence="2 5" id="KW-0378">Hydrolase</keyword>
<proteinExistence type="predicted"/>
<evidence type="ECO:0000256" key="4">
    <source>
        <dbReference type="ARBA" id="ARBA00022840"/>
    </source>
</evidence>
<evidence type="ECO:0000259" key="7">
    <source>
        <dbReference type="PROSITE" id="PS51198"/>
    </source>
</evidence>
<dbReference type="Gene3D" id="3.40.50.300">
    <property type="entry name" value="P-loop containing nucleotide triphosphate hydrolases"/>
    <property type="match status" value="2"/>
</dbReference>
<feature type="compositionally biased region" description="Acidic residues" evidence="6">
    <location>
        <begin position="2194"/>
        <end position="2203"/>
    </location>
</feature>
<feature type="region of interest" description="Disordered" evidence="6">
    <location>
        <begin position="396"/>
        <end position="418"/>
    </location>
</feature>
<evidence type="ECO:0000313" key="8">
    <source>
        <dbReference type="EMBL" id="KAH9836784.1"/>
    </source>
</evidence>
<gene>
    <name evidence="8" type="ORF">C8Q71DRAFT_867834</name>
</gene>
<feature type="region of interest" description="Disordered" evidence="6">
    <location>
        <begin position="130"/>
        <end position="159"/>
    </location>
</feature>
<organism evidence="8 9">
    <name type="scientific">Rhodofomes roseus</name>
    <dbReference type="NCBI Taxonomy" id="34475"/>
    <lineage>
        <taxon>Eukaryota</taxon>
        <taxon>Fungi</taxon>
        <taxon>Dikarya</taxon>
        <taxon>Basidiomycota</taxon>
        <taxon>Agaricomycotina</taxon>
        <taxon>Agaricomycetes</taxon>
        <taxon>Polyporales</taxon>
        <taxon>Rhodofomes</taxon>
    </lineage>
</organism>
<feature type="compositionally biased region" description="Low complexity" evidence="6">
    <location>
        <begin position="401"/>
        <end position="418"/>
    </location>
</feature>
<dbReference type="PANTHER" id="PTHR21529:SF4">
    <property type="entry name" value="TPR AND ANKYRIN REPEAT-CONTAINING PROTEIN 1"/>
    <property type="match status" value="1"/>
</dbReference>
<dbReference type="PROSITE" id="PS51198">
    <property type="entry name" value="UVRD_HELICASE_ATP_BIND"/>
    <property type="match status" value="1"/>
</dbReference>
<feature type="region of interest" description="Disordered" evidence="6">
    <location>
        <begin position="1948"/>
        <end position="1991"/>
    </location>
</feature>
<dbReference type="RefSeq" id="XP_047779022.1">
    <property type="nucleotide sequence ID" value="XM_047928301.1"/>
</dbReference>
<dbReference type="Proteomes" id="UP000814176">
    <property type="component" value="Unassembled WGS sequence"/>
</dbReference>
<keyword evidence="9" id="KW-1185">Reference proteome</keyword>
<dbReference type="GeneID" id="72009033"/>
<dbReference type="EMBL" id="JADCUA010000010">
    <property type="protein sequence ID" value="KAH9836784.1"/>
    <property type="molecule type" value="Genomic_DNA"/>
</dbReference>
<feature type="domain" description="UvrD-like helicase ATP-binding" evidence="7">
    <location>
        <begin position="461"/>
        <end position="862"/>
    </location>
</feature>
<feature type="compositionally biased region" description="Acidic residues" evidence="6">
    <location>
        <begin position="1962"/>
        <end position="1991"/>
    </location>
</feature>
<evidence type="ECO:0000313" key="9">
    <source>
        <dbReference type="Proteomes" id="UP000814176"/>
    </source>
</evidence>